<dbReference type="Proteomes" id="UP000515514">
    <property type="component" value="Chromosome"/>
</dbReference>
<accession>A0A7G8PRK7</accession>
<evidence type="ECO:0000313" key="3">
    <source>
        <dbReference type="Proteomes" id="UP000515514"/>
    </source>
</evidence>
<evidence type="ECO:0000313" key="2">
    <source>
        <dbReference type="EMBL" id="QNJ96973.1"/>
    </source>
</evidence>
<keyword evidence="1" id="KW-0732">Signal</keyword>
<keyword evidence="3" id="KW-1185">Reference proteome</keyword>
<evidence type="ECO:0000256" key="1">
    <source>
        <dbReference type="SAM" id="SignalP"/>
    </source>
</evidence>
<dbReference type="Pfam" id="PF09411">
    <property type="entry name" value="PagL"/>
    <property type="match status" value="1"/>
</dbReference>
<dbReference type="KEGG" id="alti:ALE3EI_0386"/>
<dbReference type="AlphaFoldDB" id="A0A7G8PRK7"/>
<gene>
    <name evidence="2" type="ORF">ALE3EI_0386</name>
</gene>
<evidence type="ECO:0008006" key="4">
    <source>
        <dbReference type="Google" id="ProtNLM"/>
    </source>
</evidence>
<organism evidence="2 3">
    <name type="scientific">Constantimarinum furrinae</name>
    <dbReference type="NCBI Taxonomy" id="2562285"/>
    <lineage>
        <taxon>Bacteria</taxon>
        <taxon>Pseudomonadati</taxon>
        <taxon>Bacteroidota</taxon>
        <taxon>Flavobacteriia</taxon>
        <taxon>Flavobacteriales</taxon>
        <taxon>Flavobacteriaceae</taxon>
        <taxon>Altibacter/Constantimarinum group</taxon>
        <taxon>Constantimarinum</taxon>
    </lineage>
</organism>
<proteinExistence type="predicted"/>
<name>A0A7G8PRK7_9FLAO</name>
<protein>
    <recommendedName>
        <fullName evidence="4">Deacylase</fullName>
    </recommendedName>
</protein>
<dbReference type="InterPro" id="IPR018550">
    <property type="entry name" value="Lipid-A_deacylase-rel"/>
</dbReference>
<dbReference type="Gene3D" id="2.40.160.20">
    <property type="match status" value="1"/>
</dbReference>
<dbReference type="RefSeq" id="WP_186990301.1">
    <property type="nucleotide sequence ID" value="NZ_CP052909.1"/>
</dbReference>
<reference evidence="2 3" key="1">
    <citation type="submission" date="2020-04" db="EMBL/GenBank/DDBJ databases">
        <title>Genome sequence of Altibacter aquimarinus strain ALE3EI.</title>
        <authorList>
            <person name="Oh H.-M."/>
            <person name="Jang D."/>
        </authorList>
    </citation>
    <scope>NUCLEOTIDE SEQUENCE [LARGE SCALE GENOMIC DNA]</scope>
    <source>
        <strain evidence="2 3">ALE3EI</strain>
    </source>
</reference>
<feature type="signal peptide" evidence="1">
    <location>
        <begin position="1"/>
        <end position="19"/>
    </location>
</feature>
<feature type="chain" id="PRO_5028862099" description="Deacylase" evidence="1">
    <location>
        <begin position="20"/>
        <end position="367"/>
    </location>
</feature>
<sequence length="367" mass="41347">MPQRFAILALMLWVGFVSAQQTTSDTYLLDGGYFYGSILRHNKDISHLIRNHPQGLMLGFSKKTFGEKAWQQRYNYPDYGISFVYHDPLYDVLGSNMGVYAHLNFYFLKRNLSFKIGQGIAYNTNPFHLDNNPKNTAYGSRLLGAAYGMLQYKKDRLFGPVGVYAGLSLFHYSNGNFRAPNTSTNTVAGNIGLTYSLTSEENEQNYVHLDSLPKVSEAIKLNLMIRGGLNESDYVNLGQHPFVVFSAYADKRLTALNSITLGGEFFISEFLRKEIAYVSIAFPGGTVSGEEDHKRVGLFMGHELHINTFAVITQLGYYVYYPYDFEGRTYLRAGLKYRISNQLFCAATLKTHGAKAEAIEFGLGIRI</sequence>
<dbReference type="EMBL" id="CP052909">
    <property type="protein sequence ID" value="QNJ96973.1"/>
    <property type="molecule type" value="Genomic_DNA"/>
</dbReference>